<name>A0A2K9V453_9CAUD</name>
<dbReference type="Pfam" id="PF04865">
    <property type="entry name" value="Baseplate_J"/>
    <property type="match status" value="1"/>
</dbReference>
<evidence type="ECO:0000259" key="1">
    <source>
        <dbReference type="Pfam" id="PF04865"/>
    </source>
</evidence>
<evidence type="ECO:0000259" key="3">
    <source>
        <dbReference type="Pfam" id="PF26079"/>
    </source>
</evidence>
<evidence type="ECO:0000313" key="4">
    <source>
        <dbReference type="EMBL" id="AUV56865.1"/>
    </source>
</evidence>
<feature type="domain" description="Baseplate protein J-like barrel" evidence="1">
    <location>
        <begin position="94"/>
        <end position="181"/>
    </location>
</feature>
<organism evidence="4 5">
    <name type="scientific">Faecalibacterium phage FP_Taranis</name>
    <dbReference type="NCBI Taxonomy" id="2070186"/>
    <lineage>
        <taxon>Viruses</taxon>
        <taxon>Duplodnaviria</taxon>
        <taxon>Heunggongvirae</taxon>
        <taxon>Uroviricota</taxon>
        <taxon>Caudoviricetes</taxon>
        <taxon>Taranisvirus</taxon>
        <taxon>Taranisvirus taranis</taxon>
    </lineage>
</organism>
<sequence>MRKTYEFVSTDMDELDRLLVAGYEQFFGKTVMPGSPERLFISWVEDAIMYERAQNNWTGCQNLPSSAEGEYLDGLAELFYLQERPKPTGATCTMRFYISEPRQTAVLIPTGTRVTDDNAALYWETSADEYVSIGATYTDVQVTCQTVGTAGNDYAVGDIHTAVDIYDYYSGCSNITVSANGSDAPDDEEFYELMRDSQSAWSDAGPIGAYKYFAKRVSTEIADVVANSPSPGTVCLYAVMNDGSVAGEETKRAMVAACSPDEIRPLTDYVISGDPEEVPYDIDLTYYLTRDGSISASEAQSGVNEAVQRYIRWQSGKMGRDINPDRLRYLLLSAGIKRVDLKQPAFTPLEDGAPSLDRNDKVPQVAKLGTVTIKSGGYEDE</sequence>
<accession>A0A2K9V453</accession>
<dbReference type="KEGG" id="vg:54987829"/>
<reference evidence="4 5" key="1">
    <citation type="submission" date="2017-12" db="EMBL/GenBank/DDBJ databases">
        <title>Phages infecting Faecalibacterium prausnitzii belong to novel viral genera that help decipher intestinal viromes.</title>
        <authorList>
            <person name="Petit M.-A."/>
            <person name="De Paepe M."/>
            <person name="Benevides L."/>
            <person name="Langella P."/>
        </authorList>
    </citation>
    <scope>NUCLEOTIDE SEQUENCE [LARGE SCALE GENOMIC DNA]</scope>
</reference>
<evidence type="ECO:0000313" key="5">
    <source>
        <dbReference type="Proteomes" id="UP000241620"/>
    </source>
</evidence>
<dbReference type="Pfam" id="PF26078">
    <property type="entry name" value="Baseplate_J_M"/>
    <property type="match status" value="1"/>
</dbReference>
<dbReference type="InterPro" id="IPR058531">
    <property type="entry name" value="Baseplate_J_M"/>
</dbReference>
<dbReference type="EMBL" id="MG711467">
    <property type="protein sequence ID" value="AUV56865.1"/>
    <property type="molecule type" value="Genomic_DNA"/>
</dbReference>
<evidence type="ECO:0000259" key="2">
    <source>
        <dbReference type="Pfam" id="PF26078"/>
    </source>
</evidence>
<proteinExistence type="predicted"/>
<dbReference type="InterPro" id="IPR006949">
    <property type="entry name" value="Barrel_Baseplate_J-like"/>
</dbReference>
<dbReference type="InterPro" id="IPR058530">
    <property type="entry name" value="Baseplate_J-like_C"/>
</dbReference>
<protein>
    <submittedName>
        <fullName evidence="4">Baseplate P2 J-like protein</fullName>
    </submittedName>
</protein>
<feature type="domain" description="Baseplate J-like central" evidence="2">
    <location>
        <begin position="203"/>
        <end position="271"/>
    </location>
</feature>
<feature type="domain" description="Baseplate J-like C-terminal" evidence="3">
    <location>
        <begin position="282"/>
        <end position="347"/>
    </location>
</feature>
<dbReference type="GeneID" id="54987829"/>
<dbReference type="Proteomes" id="UP000241620">
    <property type="component" value="Segment"/>
</dbReference>
<dbReference type="Pfam" id="PF26079">
    <property type="entry name" value="Baseplate_J_C"/>
    <property type="match status" value="1"/>
</dbReference>
<keyword evidence="5" id="KW-1185">Reference proteome</keyword>
<dbReference type="RefSeq" id="YP_009797415.1">
    <property type="nucleotide sequence ID" value="NC_047914.1"/>
</dbReference>